<keyword evidence="6" id="KW-1185">Reference proteome</keyword>
<evidence type="ECO:0000256" key="2">
    <source>
        <dbReference type="PIRSR" id="PIRSR000915-1"/>
    </source>
</evidence>
<feature type="binding site" evidence="4">
    <location>
        <position position="29"/>
    </location>
    <ligand>
        <name>Mg(2+)</name>
        <dbReference type="ChEBI" id="CHEBI:18420"/>
    </ligand>
</feature>
<dbReference type="GO" id="GO:0005737">
    <property type="term" value="C:cytoplasm"/>
    <property type="evidence" value="ECO:0007669"/>
    <property type="project" value="TreeGrafter"/>
</dbReference>
<dbReference type="Gene3D" id="3.40.50.1000">
    <property type="entry name" value="HAD superfamily/HAD-like"/>
    <property type="match status" value="2"/>
</dbReference>
<sequence length="297" mass="33306">MESTPVDVTNISPEEFQNFLNSFDHVFSDCDGVVWRFRALPRVGEFFDLMKRHGKTVHFASNNSMRSQENYEAKFKDAKIENGFQHLITPSVAIAEYLKTANYNKKKKIYAVSCEQTIKVLESYGYSCKKGPDVGYENFEDHIEYLQDDPEIGAVVVDNDLNANLAKIQRAVTYLKKPDVLFLGGATDRYVYHKQGCSALDCGIFTEIIAAESHRDPIILGKPGKLYAESAMRKEGVTDASRVLFIGDLIDQDVGLGKAAGFKTLMVLSSISKEEMLAHKIRPDYYADSLASIVPFL</sequence>
<reference evidence="5 6" key="1">
    <citation type="submission" date="2020-04" db="EMBL/GenBank/DDBJ databases">
        <authorList>
            <person name="Wallbank WR R."/>
            <person name="Pardo Diaz C."/>
            <person name="Kozak K."/>
            <person name="Martin S."/>
            <person name="Jiggins C."/>
            <person name="Moest M."/>
            <person name="Warren A I."/>
            <person name="Byers J.R.P. K."/>
            <person name="Montejo-Kovacevich G."/>
            <person name="Yen C E."/>
        </authorList>
    </citation>
    <scope>NUCLEOTIDE SEQUENCE [LARGE SCALE GENOMIC DNA]</scope>
</reference>
<accession>A0A8S0Z4X3</accession>
<feature type="active site" description="Proton donor" evidence="2">
    <location>
        <position position="31"/>
    </location>
</feature>
<evidence type="ECO:0000313" key="5">
    <source>
        <dbReference type="EMBL" id="CAB3227127.1"/>
    </source>
</evidence>
<dbReference type="GO" id="GO:0046872">
    <property type="term" value="F:metal ion binding"/>
    <property type="evidence" value="ECO:0007669"/>
    <property type="project" value="UniProtKB-KW"/>
</dbReference>
<dbReference type="OrthoDB" id="413953at2759"/>
<dbReference type="NCBIfam" id="TIGR01460">
    <property type="entry name" value="HAD-SF-IIA"/>
    <property type="match status" value="1"/>
</dbReference>
<evidence type="ECO:0000313" key="6">
    <source>
        <dbReference type="Proteomes" id="UP000494106"/>
    </source>
</evidence>
<dbReference type="PIRSF" id="PIRSF000915">
    <property type="entry name" value="PGP-type_phosphatase"/>
    <property type="match status" value="1"/>
</dbReference>
<evidence type="ECO:0000256" key="4">
    <source>
        <dbReference type="PIRSR" id="PIRSR000915-3"/>
    </source>
</evidence>
<comment type="cofactor">
    <cofactor evidence="4">
        <name>Mg(2+)</name>
        <dbReference type="ChEBI" id="CHEBI:18420"/>
    </cofactor>
    <text evidence="4">Divalent metal ions. Mg(2+) is the most effective.</text>
</comment>
<feature type="binding site" evidence="3">
    <location>
        <position position="222"/>
    </location>
    <ligand>
        <name>substrate</name>
    </ligand>
</feature>
<keyword evidence="4" id="KW-0479">Metal-binding</keyword>
<keyword evidence="1" id="KW-0378">Hydrolase</keyword>
<dbReference type="InterPro" id="IPR036412">
    <property type="entry name" value="HAD-like_sf"/>
</dbReference>
<dbReference type="Pfam" id="PF13242">
    <property type="entry name" value="Hydrolase_like"/>
    <property type="match status" value="1"/>
</dbReference>
<dbReference type="Proteomes" id="UP000494106">
    <property type="component" value="Unassembled WGS sequence"/>
</dbReference>
<dbReference type="InterPro" id="IPR023214">
    <property type="entry name" value="HAD_sf"/>
</dbReference>
<comment type="caution">
    <text evidence="5">The sequence shown here is derived from an EMBL/GenBank/DDBJ whole genome shotgun (WGS) entry which is preliminary data.</text>
</comment>
<feature type="binding site" evidence="3">
    <location>
        <begin position="61"/>
        <end position="63"/>
    </location>
    <ligand>
        <name>substrate</name>
    </ligand>
</feature>
<dbReference type="Pfam" id="PF13344">
    <property type="entry name" value="Hydrolase_6"/>
    <property type="match status" value="1"/>
</dbReference>
<evidence type="ECO:0000256" key="3">
    <source>
        <dbReference type="PIRSR" id="PIRSR000915-2"/>
    </source>
</evidence>
<gene>
    <name evidence="5" type="ORF">APLA_LOCUS3279</name>
</gene>
<name>A0A8S0Z4X3_ARCPL</name>
<organism evidence="5 6">
    <name type="scientific">Arctia plantaginis</name>
    <name type="common">Wood tiger moth</name>
    <name type="synonym">Phalaena plantaginis</name>
    <dbReference type="NCBI Taxonomy" id="874455"/>
    <lineage>
        <taxon>Eukaryota</taxon>
        <taxon>Metazoa</taxon>
        <taxon>Ecdysozoa</taxon>
        <taxon>Arthropoda</taxon>
        <taxon>Hexapoda</taxon>
        <taxon>Insecta</taxon>
        <taxon>Pterygota</taxon>
        <taxon>Neoptera</taxon>
        <taxon>Endopterygota</taxon>
        <taxon>Lepidoptera</taxon>
        <taxon>Glossata</taxon>
        <taxon>Ditrysia</taxon>
        <taxon>Noctuoidea</taxon>
        <taxon>Erebidae</taxon>
        <taxon>Arctiinae</taxon>
        <taxon>Arctia</taxon>
    </lineage>
</organism>
<feature type="active site" description="Nucleophile" evidence="2">
    <location>
        <position position="29"/>
    </location>
</feature>
<dbReference type="EMBL" id="CADEBC010000232">
    <property type="protein sequence ID" value="CAB3227127.1"/>
    <property type="molecule type" value="Genomic_DNA"/>
</dbReference>
<feature type="binding site" evidence="4">
    <location>
        <position position="31"/>
    </location>
    <ligand>
        <name>Mg(2+)</name>
        <dbReference type="ChEBI" id="CHEBI:18420"/>
    </ligand>
</feature>
<dbReference type="GO" id="GO:0016791">
    <property type="term" value="F:phosphatase activity"/>
    <property type="evidence" value="ECO:0007669"/>
    <property type="project" value="TreeGrafter"/>
</dbReference>
<dbReference type="SUPFAM" id="SSF56784">
    <property type="entry name" value="HAD-like"/>
    <property type="match status" value="1"/>
</dbReference>
<dbReference type="PANTHER" id="PTHR19288:SF4">
    <property type="entry name" value="RE04130P-RELATED"/>
    <property type="match status" value="1"/>
</dbReference>
<dbReference type="InterPro" id="IPR006357">
    <property type="entry name" value="HAD-SF_hydro_IIA"/>
</dbReference>
<keyword evidence="4" id="KW-0460">Magnesium</keyword>
<evidence type="ECO:0000256" key="1">
    <source>
        <dbReference type="PIRNR" id="PIRNR000915"/>
    </source>
</evidence>
<evidence type="ECO:0008006" key="7">
    <source>
        <dbReference type="Google" id="ProtNLM"/>
    </source>
</evidence>
<comment type="similarity">
    <text evidence="1">Belongs to the HAD-like hydrolase superfamily.</text>
</comment>
<protein>
    <recommendedName>
        <fullName evidence="7">4-nitrophenylphosphatase</fullName>
    </recommendedName>
</protein>
<feature type="binding site" evidence="4">
    <location>
        <position position="248"/>
    </location>
    <ligand>
        <name>Mg(2+)</name>
        <dbReference type="ChEBI" id="CHEBI:18420"/>
    </ligand>
</feature>
<dbReference type="AlphaFoldDB" id="A0A8S0Z4X3"/>
<proteinExistence type="inferred from homology"/>
<dbReference type="PANTHER" id="PTHR19288">
    <property type="entry name" value="4-NITROPHENYLPHOSPHATASE-RELATED"/>
    <property type="match status" value="1"/>
</dbReference>